<sequence>MSKHSNASLWRDWQFTPFSLVRLFRGLVQDTSRVWNGNRRDFDGDASAAVRSNPDRLMLKGPAFSRGDIAAPASTEELKARAVKLQARIDAARLLLRAREV</sequence>
<dbReference type="RefSeq" id="WP_111163569.1">
    <property type="nucleotide sequence ID" value="NZ_PCDP01000068.1"/>
</dbReference>
<organism evidence="1 2">
    <name type="scientific">Rhizobium tubonense</name>
    <dbReference type="NCBI Taxonomy" id="484088"/>
    <lineage>
        <taxon>Bacteria</taxon>
        <taxon>Pseudomonadati</taxon>
        <taxon>Pseudomonadota</taxon>
        <taxon>Alphaproteobacteria</taxon>
        <taxon>Hyphomicrobiales</taxon>
        <taxon>Rhizobiaceae</taxon>
        <taxon>Rhizobium/Agrobacterium group</taxon>
        <taxon>Rhizobium</taxon>
    </lineage>
</organism>
<evidence type="ECO:0000313" key="2">
    <source>
        <dbReference type="Proteomes" id="UP000248925"/>
    </source>
</evidence>
<reference evidence="1 2" key="1">
    <citation type="journal article" date="2018" name="Sci. Rep.">
        <title>Rhizobium tumorigenes sp. nov., a novel plant tumorigenic bacterium isolated from cane gall tumors on thornless blackberry.</title>
        <authorList>
            <person name="Kuzmanovi N."/>
            <person name="Smalla K."/>
            <person name="Gronow S."/>
            <person name="PuBawska J."/>
        </authorList>
    </citation>
    <scope>NUCLEOTIDE SEQUENCE [LARGE SCALE GENOMIC DNA]</scope>
    <source>
        <strain evidence="1 2">CCBAU 85046</strain>
    </source>
</reference>
<gene>
    <name evidence="1" type="ORF">CPY51_28325</name>
</gene>
<protein>
    <submittedName>
        <fullName evidence="1">Uncharacterized protein</fullName>
    </submittedName>
</protein>
<dbReference type="EMBL" id="PCDP01000068">
    <property type="protein sequence ID" value="PZM08589.1"/>
    <property type="molecule type" value="Genomic_DNA"/>
</dbReference>
<keyword evidence="2" id="KW-1185">Reference proteome</keyword>
<name>A0A2W4C4J5_9HYPH</name>
<proteinExistence type="predicted"/>
<dbReference type="Proteomes" id="UP000248925">
    <property type="component" value="Unassembled WGS sequence"/>
</dbReference>
<evidence type="ECO:0000313" key="1">
    <source>
        <dbReference type="EMBL" id="PZM08589.1"/>
    </source>
</evidence>
<dbReference type="AlphaFoldDB" id="A0A2W4C4J5"/>
<comment type="caution">
    <text evidence="1">The sequence shown here is derived from an EMBL/GenBank/DDBJ whole genome shotgun (WGS) entry which is preliminary data.</text>
</comment>
<accession>A0A2W4C4J5</accession>